<evidence type="ECO:0000256" key="2">
    <source>
        <dbReference type="ARBA" id="ARBA00022598"/>
    </source>
</evidence>
<proteinExistence type="inferred from homology"/>
<keyword evidence="7" id="KW-1185">Reference proteome</keyword>
<dbReference type="PANTHER" id="PTHR43201:SF5">
    <property type="entry name" value="MEDIUM-CHAIN ACYL-COA LIGASE ACSF2, MITOCHONDRIAL"/>
    <property type="match status" value="1"/>
</dbReference>
<dbReference type="PROSITE" id="PS00455">
    <property type="entry name" value="AMP_BINDING"/>
    <property type="match status" value="1"/>
</dbReference>
<dbReference type="InterPro" id="IPR045851">
    <property type="entry name" value="AMP-bd_C_sf"/>
</dbReference>
<keyword evidence="3" id="KW-1133">Transmembrane helix</keyword>
<evidence type="ECO:0000313" key="6">
    <source>
        <dbReference type="EMBL" id="SIT18749.1"/>
    </source>
</evidence>
<dbReference type="EMBL" id="FTOT01000007">
    <property type="protein sequence ID" value="SIT18749.1"/>
    <property type="molecule type" value="Genomic_DNA"/>
</dbReference>
<evidence type="ECO:0000256" key="3">
    <source>
        <dbReference type="SAM" id="Phobius"/>
    </source>
</evidence>
<dbReference type="SUPFAM" id="SSF56801">
    <property type="entry name" value="Acetyl-CoA synthetase-like"/>
    <property type="match status" value="1"/>
</dbReference>
<feature type="domain" description="AMP-binding enzyme C-terminal" evidence="5">
    <location>
        <begin position="414"/>
        <end position="489"/>
    </location>
</feature>
<evidence type="ECO:0000259" key="5">
    <source>
        <dbReference type="Pfam" id="PF13193"/>
    </source>
</evidence>
<dbReference type="GO" id="GO:0031956">
    <property type="term" value="F:medium-chain fatty acid-CoA ligase activity"/>
    <property type="evidence" value="ECO:0007669"/>
    <property type="project" value="TreeGrafter"/>
</dbReference>
<comment type="similarity">
    <text evidence="1">Belongs to the ATP-dependent AMP-binding enzyme family.</text>
</comment>
<evidence type="ECO:0000313" key="7">
    <source>
        <dbReference type="Proteomes" id="UP000186141"/>
    </source>
</evidence>
<dbReference type="Gene3D" id="3.40.50.12780">
    <property type="entry name" value="N-terminal domain of ligase-like"/>
    <property type="match status" value="1"/>
</dbReference>
<dbReference type="InterPro" id="IPR020845">
    <property type="entry name" value="AMP-binding_CS"/>
</dbReference>
<accession>A0A1N7Q7M0</accession>
<reference evidence="6 7" key="1">
    <citation type="submission" date="2017-01" db="EMBL/GenBank/DDBJ databases">
        <authorList>
            <person name="Mah S.A."/>
            <person name="Swanson W.J."/>
            <person name="Moy G.W."/>
            <person name="Vacquier V.D."/>
        </authorList>
    </citation>
    <scope>NUCLEOTIDE SEQUENCE [LARGE SCALE GENOMIC DNA]</scope>
    <source>
        <strain evidence="6 7">DSM 26375</strain>
    </source>
</reference>
<dbReference type="PANTHER" id="PTHR43201">
    <property type="entry name" value="ACYL-COA SYNTHETASE"/>
    <property type="match status" value="1"/>
</dbReference>
<protein>
    <submittedName>
        <fullName evidence="6">Long-chain acyl-CoA synthetase</fullName>
    </submittedName>
</protein>
<dbReference type="Proteomes" id="UP000186141">
    <property type="component" value="Unassembled WGS sequence"/>
</dbReference>
<evidence type="ECO:0000259" key="4">
    <source>
        <dbReference type="Pfam" id="PF00501"/>
    </source>
</evidence>
<dbReference type="GO" id="GO:0006631">
    <property type="term" value="P:fatty acid metabolic process"/>
    <property type="evidence" value="ECO:0007669"/>
    <property type="project" value="TreeGrafter"/>
</dbReference>
<keyword evidence="3" id="KW-0472">Membrane</keyword>
<dbReference type="STRING" id="1086013.SAMN05421774_107180"/>
<dbReference type="InterPro" id="IPR042099">
    <property type="entry name" value="ANL_N_sf"/>
</dbReference>
<dbReference type="InterPro" id="IPR025110">
    <property type="entry name" value="AMP-bd_C"/>
</dbReference>
<gene>
    <name evidence="6" type="ORF">SAMN05421774_107180</name>
</gene>
<name>A0A1N7Q7M0_9RHOB</name>
<dbReference type="Pfam" id="PF13193">
    <property type="entry name" value="AMP-binding_C"/>
    <property type="match status" value="1"/>
</dbReference>
<sequence length="507" mass="55151">MAHRVLSGDRSQTGDEVIADARRLATRLHVAGVGQGSRVVLLLRNDIAFLTATLAVTLLGAVAVPVNWHFTAREAAYVIDDCDAAAVIGHSDLLHRQMPEWPQDLVARLLIVAVEVPEELAAAYRLSPSVCQPPAGAEPLADILRDHPSHEAPLPGPSSAMLYTSGTTGNPKGVLRLGQNIPNTEGYNGLFVPDARTLLPTPLYHSAPNRFGNGTFHGGGELVLMPRFDAEDTLRLIAAHRITTMFIVPTMLIRLLKLPEAVKLRHDLSSLRHVVCAGAPCPAEVKLAILRWWGPVLYEFYGSTETSALTWATPEDLQRKPGSVGRKVPSATLEIHDDHGNPCPTGEIGEIYGRVATTAEFTYHKRPEDRAAIERNGLITSGDMGYLDEDGYLFLSDRKRDMIIAGGVNIYPAQIEAAILEFPGVLDVAVFGIPDPDLGESVCAILAPEPGQDISADAVREFLAGRIARYMVPRTIVVDADMPRDASGKVFKRKLREQYWARTGRSI</sequence>
<dbReference type="AlphaFoldDB" id="A0A1N7Q7M0"/>
<keyword evidence="2" id="KW-0436">Ligase</keyword>
<feature type="transmembrane region" description="Helical" evidence="3">
    <location>
        <begin position="47"/>
        <end position="68"/>
    </location>
</feature>
<dbReference type="InterPro" id="IPR000873">
    <property type="entry name" value="AMP-dep_synth/lig_dom"/>
</dbReference>
<dbReference type="Pfam" id="PF00501">
    <property type="entry name" value="AMP-binding"/>
    <property type="match status" value="1"/>
</dbReference>
<dbReference type="Gene3D" id="3.30.300.30">
    <property type="match status" value="1"/>
</dbReference>
<dbReference type="OrthoDB" id="9803968at2"/>
<organism evidence="6 7">
    <name type="scientific">Gemmobacter megaterium</name>
    <dbReference type="NCBI Taxonomy" id="1086013"/>
    <lineage>
        <taxon>Bacteria</taxon>
        <taxon>Pseudomonadati</taxon>
        <taxon>Pseudomonadota</taxon>
        <taxon>Alphaproteobacteria</taxon>
        <taxon>Rhodobacterales</taxon>
        <taxon>Paracoccaceae</taxon>
        <taxon>Gemmobacter</taxon>
    </lineage>
</organism>
<feature type="domain" description="AMP-dependent synthetase/ligase" evidence="4">
    <location>
        <begin position="7"/>
        <end position="354"/>
    </location>
</feature>
<evidence type="ECO:0000256" key="1">
    <source>
        <dbReference type="ARBA" id="ARBA00006432"/>
    </source>
</evidence>
<keyword evidence="3" id="KW-0812">Transmembrane</keyword>
<dbReference type="RefSeq" id="WP_076533321.1">
    <property type="nucleotide sequence ID" value="NZ_BMEH01000007.1"/>
</dbReference>